<dbReference type="eggNOG" id="COG1197">
    <property type="taxonomic scope" value="Bacteria"/>
</dbReference>
<evidence type="ECO:0000256" key="1">
    <source>
        <dbReference type="ARBA" id="ARBA00004496"/>
    </source>
</evidence>
<dbReference type="Gene3D" id="3.90.1150.50">
    <property type="entry name" value="Transcription-repair-coupling factor, D7 domain"/>
    <property type="match status" value="1"/>
</dbReference>
<evidence type="ECO:0000256" key="11">
    <source>
        <dbReference type="ARBA" id="ARBA00061399"/>
    </source>
</evidence>
<dbReference type="InterPro" id="IPR004576">
    <property type="entry name" value="Mfd"/>
</dbReference>
<dbReference type="CDD" id="cd17991">
    <property type="entry name" value="DEXHc_TRCF"/>
    <property type="match status" value="1"/>
</dbReference>
<evidence type="ECO:0000313" key="17">
    <source>
        <dbReference type="Proteomes" id="UP000036923"/>
    </source>
</evidence>
<dbReference type="InterPro" id="IPR011545">
    <property type="entry name" value="DEAD/DEAH_box_helicase_dom"/>
</dbReference>
<dbReference type="AlphaFoldDB" id="A0A0L6JNL1"/>
<dbReference type="GO" id="GO:0003684">
    <property type="term" value="F:damaged DNA binding"/>
    <property type="evidence" value="ECO:0007669"/>
    <property type="project" value="InterPro"/>
</dbReference>
<dbReference type="HAMAP" id="MF_00969">
    <property type="entry name" value="TRCF"/>
    <property type="match status" value="1"/>
</dbReference>
<feature type="domain" description="Helicase ATP-binding" evidence="14">
    <location>
        <begin position="636"/>
        <end position="797"/>
    </location>
</feature>
<evidence type="ECO:0000256" key="7">
    <source>
        <dbReference type="ARBA" id="ARBA00022840"/>
    </source>
</evidence>
<evidence type="ECO:0000256" key="9">
    <source>
        <dbReference type="ARBA" id="ARBA00023204"/>
    </source>
</evidence>
<evidence type="ECO:0000256" key="10">
    <source>
        <dbReference type="ARBA" id="ARBA00061104"/>
    </source>
</evidence>
<dbReference type="OrthoDB" id="9804325at2"/>
<dbReference type="SMART" id="SM00487">
    <property type="entry name" value="DEXDc"/>
    <property type="match status" value="1"/>
</dbReference>
<evidence type="ECO:0000256" key="6">
    <source>
        <dbReference type="ARBA" id="ARBA00022806"/>
    </source>
</evidence>
<comment type="subcellular location">
    <subcellularLocation>
        <location evidence="1 13">Cytoplasm</location>
    </subcellularLocation>
</comment>
<dbReference type="Pfam" id="PF17757">
    <property type="entry name" value="UvrB_inter"/>
    <property type="match status" value="1"/>
</dbReference>
<dbReference type="EMBL" id="LGTC01000001">
    <property type="protein sequence ID" value="KNY27320.1"/>
    <property type="molecule type" value="Genomic_DNA"/>
</dbReference>
<keyword evidence="6" id="KW-0347">Helicase</keyword>
<protein>
    <recommendedName>
        <fullName evidence="12 13">Transcription-repair-coupling factor</fullName>
        <shortName evidence="13">TRCF</shortName>
        <ecNumber evidence="13">3.6.4.-</ecNumber>
    </recommendedName>
</protein>
<dbReference type="PANTHER" id="PTHR47964">
    <property type="entry name" value="ATP-DEPENDENT DNA HELICASE HOMOLOG RECG, CHLOROPLASTIC"/>
    <property type="match status" value="1"/>
</dbReference>
<evidence type="ECO:0000259" key="14">
    <source>
        <dbReference type="PROSITE" id="PS51192"/>
    </source>
</evidence>
<evidence type="ECO:0000259" key="15">
    <source>
        <dbReference type="PROSITE" id="PS51194"/>
    </source>
</evidence>
<accession>A0A0L6JNL1</accession>
<dbReference type="InterPro" id="IPR027417">
    <property type="entry name" value="P-loop_NTPase"/>
</dbReference>
<dbReference type="RefSeq" id="WP_036942655.1">
    <property type="nucleotide sequence ID" value="NZ_JQKC01000019.1"/>
</dbReference>
<comment type="function">
    <text evidence="13">Couples transcription and DNA repair by recognizing RNA polymerase (RNAP) stalled at DNA lesions. Mediates ATP-dependent release of RNAP and its truncated transcript from the DNA, and recruitment of nucleotide excision repair machinery to the damaged site.</text>
</comment>
<dbReference type="InterPro" id="IPR005118">
    <property type="entry name" value="TRCF_C"/>
</dbReference>
<evidence type="ECO:0000256" key="2">
    <source>
        <dbReference type="ARBA" id="ARBA00022490"/>
    </source>
</evidence>
<keyword evidence="17" id="KW-1185">Reference proteome</keyword>
<dbReference type="Gene3D" id="2.40.10.170">
    <property type="match status" value="1"/>
</dbReference>
<keyword evidence="4 13" id="KW-0227">DNA damage</keyword>
<evidence type="ECO:0000256" key="5">
    <source>
        <dbReference type="ARBA" id="ARBA00022801"/>
    </source>
</evidence>
<dbReference type="InterPro" id="IPR047112">
    <property type="entry name" value="RecG/Mfd"/>
</dbReference>
<keyword evidence="5 13" id="KW-0378">Hydrolase</keyword>
<dbReference type="NCBIfam" id="TIGR00580">
    <property type="entry name" value="mfd"/>
    <property type="match status" value="1"/>
</dbReference>
<keyword evidence="9 13" id="KW-0234">DNA repair</keyword>
<sequence>MNFLVKPLLELSEYNGIIDSISKNRSVVITGLANSQKAHVAYSICQHTDKKGVYIAFDEFEARKIYEDFYLFLGEEVLYFPFKEITLHDVEAKSRDNVFKRLEILKRIIEGEYRLIVVSIDSLLHKLIPPRLFTENILEFEVGNRIDLLSIQKKLVAMGYERVAVVENKGQFAVRGGIIDIFSVDYNLAVRIELFDDEIDSIREFDPDSQRSVEQLKGIKIIPAREVIYNEDKREAIVSRIENDMNEVLKKAGKEYKALIRENITNDICKLRDNYYFEGIDRYISYIIDEPSTLVDYTDNCLVFADESGKLKNRIENIVFEWQESCNGLMEKGRLLPGSFNVKFDYEDIVRGLLKSITVSMNTFITVSSNIYNAERFDIASKATGSYLNRMDFLINDLRNWKERKHRILVFTGTRVKGEKLKDTLEAEGVEAVFRESHPDEILPGQVVLTPGSLNNGFEYPKLGFVVVSDKEVFGKERKHRKASGKNKGSKINIFTELNVGDFVVHQSHGIGQYVGIQQLNVDTVRRDYLKIRYHDSDFLYIPTNQLDLIQKYIGSEGKEPKLHKLNGTDWAKTKSRVKESLKEIAEELVKLYAKRQATRGYAFSKDTVWQKQFEDSFPYEETDDQLKCIEEVKQDMEMEKPMDRLLCGDVGYGKTEVAIRAIFKAVMDGKQVAYLVPTTILAQQHYNNFAERMKDFPVTVDVISRFRKQADQKKILKNVKDGTIDVLVGTHRLLQKDLHFKNLGLLVIDEEQRFGVAHKEKIKNITPNIDVLTLTATPIPRTLNMSLVGIRDISVIEDPPEERQPVETFVMEYNPEIIRDAIRREISRSGQIFYLYNRVGSILKKAAELQALVPDARIAVGHGQMDEKELEDIIYDFINGNYDMLVCTTIIESGLDMPNVNTIIIEDADRMGLAQLYQLRGRVGRSNRLAYAYITYKKDKTLSEIAEKRLRAIREFTDLGSGFKIAMRDLELRGAGNLLGAQQSGQMESVGYDMYCRLLDEAVMELKGESPDISNQEITIDINISAYIDNAYIDIENQKIDMYKKIASIASQEDITEIEDELIDRYGNIPKYVSNLLKIAHIKFLARVCGFSSITQKNESVIFQYINDSFMDLSIINKLMDNFRRKIMFNASSKPYLTLLIKGLKGEEILENIKTLLMNIKDLQDGK</sequence>
<dbReference type="PATRIC" id="fig|398512.5.peg.2699"/>
<evidence type="ECO:0000256" key="12">
    <source>
        <dbReference type="ARBA" id="ARBA00070128"/>
    </source>
</evidence>
<keyword evidence="7 13" id="KW-0067">ATP-binding</keyword>
<dbReference type="STRING" id="398512.Bccel_2591"/>
<dbReference type="InterPro" id="IPR003711">
    <property type="entry name" value="CarD-like/TRCF_RID"/>
</dbReference>
<dbReference type="FunFam" id="3.40.50.300:FF:000546">
    <property type="entry name" value="Transcription-repair-coupling factor"/>
    <property type="match status" value="1"/>
</dbReference>
<dbReference type="Gene3D" id="3.30.2060.10">
    <property type="entry name" value="Penicillin-binding protein 1b domain"/>
    <property type="match status" value="1"/>
</dbReference>
<comment type="similarity">
    <text evidence="10 13">In the N-terminal section; belongs to the UvrB family.</text>
</comment>
<evidence type="ECO:0000256" key="4">
    <source>
        <dbReference type="ARBA" id="ARBA00022763"/>
    </source>
</evidence>
<organism evidence="16 17">
    <name type="scientific">Pseudobacteroides cellulosolvens ATCC 35603 = DSM 2933</name>
    <dbReference type="NCBI Taxonomy" id="398512"/>
    <lineage>
        <taxon>Bacteria</taxon>
        <taxon>Bacillati</taxon>
        <taxon>Bacillota</taxon>
        <taxon>Clostridia</taxon>
        <taxon>Eubacteriales</taxon>
        <taxon>Oscillospiraceae</taxon>
        <taxon>Pseudobacteroides</taxon>
    </lineage>
</organism>
<dbReference type="SUPFAM" id="SSF143517">
    <property type="entry name" value="TRCF domain-like"/>
    <property type="match status" value="1"/>
</dbReference>
<feature type="domain" description="Helicase C-terminal" evidence="15">
    <location>
        <begin position="806"/>
        <end position="972"/>
    </location>
</feature>
<dbReference type="SMART" id="SM01058">
    <property type="entry name" value="CarD_TRCF"/>
    <property type="match status" value="1"/>
</dbReference>
<dbReference type="SUPFAM" id="SSF141259">
    <property type="entry name" value="CarD-like"/>
    <property type="match status" value="1"/>
</dbReference>
<dbReference type="PROSITE" id="PS51194">
    <property type="entry name" value="HELICASE_CTER"/>
    <property type="match status" value="1"/>
</dbReference>
<evidence type="ECO:0000313" key="16">
    <source>
        <dbReference type="EMBL" id="KNY27320.1"/>
    </source>
</evidence>
<dbReference type="PANTHER" id="PTHR47964:SF1">
    <property type="entry name" value="ATP-DEPENDENT DNA HELICASE HOMOLOG RECG, CHLOROPLASTIC"/>
    <property type="match status" value="1"/>
</dbReference>
<dbReference type="InterPro" id="IPR001650">
    <property type="entry name" value="Helicase_C-like"/>
</dbReference>
<name>A0A0L6JNL1_9FIRM</name>
<proteinExistence type="inferred from homology"/>
<dbReference type="GO" id="GO:0003678">
    <property type="term" value="F:DNA helicase activity"/>
    <property type="evidence" value="ECO:0007669"/>
    <property type="project" value="TreeGrafter"/>
</dbReference>
<evidence type="ECO:0000256" key="3">
    <source>
        <dbReference type="ARBA" id="ARBA00022741"/>
    </source>
</evidence>
<dbReference type="InterPro" id="IPR041471">
    <property type="entry name" value="UvrB_inter"/>
</dbReference>
<dbReference type="GO" id="GO:0000716">
    <property type="term" value="P:transcription-coupled nucleotide-excision repair, DNA damage recognition"/>
    <property type="evidence" value="ECO:0007669"/>
    <property type="project" value="UniProtKB-UniRule"/>
</dbReference>
<dbReference type="GO" id="GO:0016787">
    <property type="term" value="F:hydrolase activity"/>
    <property type="evidence" value="ECO:0007669"/>
    <property type="project" value="UniProtKB-KW"/>
</dbReference>
<dbReference type="Gene3D" id="3.40.50.300">
    <property type="entry name" value="P-loop containing nucleotide triphosphate hydrolases"/>
    <property type="match status" value="2"/>
</dbReference>
<dbReference type="Pfam" id="PF03461">
    <property type="entry name" value="TRCF"/>
    <property type="match status" value="1"/>
</dbReference>
<comment type="caution">
    <text evidence="16">The sequence shown here is derived from an EMBL/GenBank/DDBJ whole genome shotgun (WGS) entry which is preliminary data.</text>
</comment>
<dbReference type="SUPFAM" id="SSF52540">
    <property type="entry name" value="P-loop containing nucleoside triphosphate hydrolases"/>
    <property type="match status" value="4"/>
</dbReference>
<keyword evidence="2 13" id="KW-0963">Cytoplasm</keyword>
<keyword evidence="3 13" id="KW-0547">Nucleotide-binding</keyword>
<dbReference type="Pfam" id="PF02559">
    <property type="entry name" value="CarD_TRCF_RID"/>
    <property type="match status" value="1"/>
</dbReference>
<dbReference type="Proteomes" id="UP000036923">
    <property type="component" value="Unassembled WGS sequence"/>
</dbReference>
<dbReference type="PROSITE" id="PS51192">
    <property type="entry name" value="HELICASE_ATP_BIND_1"/>
    <property type="match status" value="1"/>
</dbReference>
<dbReference type="Pfam" id="PF00271">
    <property type="entry name" value="Helicase_C"/>
    <property type="match status" value="1"/>
</dbReference>
<dbReference type="SMART" id="SM00982">
    <property type="entry name" value="TRCF"/>
    <property type="match status" value="1"/>
</dbReference>
<dbReference type="GO" id="GO:0006355">
    <property type="term" value="P:regulation of DNA-templated transcription"/>
    <property type="evidence" value="ECO:0007669"/>
    <property type="project" value="UniProtKB-UniRule"/>
</dbReference>
<dbReference type="InterPro" id="IPR036101">
    <property type="entry name" value="CarD-like/TRCF_RID_sf"/>
</dbReference>
<gene>
    <name evidence="13" type="primary">mfd</name>
    <name evidence="16" type="ORF">Bccel_2591</name>
</gene>
<dbReference type="InterPro" id="IPR037235">
    <property type="entry name" value="TRCF-like_C_D7"/>
</dbReference>
<evidence type="ECO:0000256" key="13">
    <source>
        <dbReference type="HAMAP-Rule" id="MF_00969"/>
    </source>
</evidence>
<dbReference type="InterPro" id="IPR014001">
    <property type="entry name" value="Helicase_ATP-bd"/>
</dbReference>
<dbReference type="Pfam" id="PF00270">
    <property type="entry name" value="DEAD"/>
    <property type="match status" value="1"/>
</dbReference>
<reference evidence="17" key="1">
    <citation type="submission" date="2015-07" db="EMBL/GenBank/DDBJ databases">
        <title>Near-Complete Genome Sequence of the Cellulolytic Bacterium Bacteroides (Pseudobacteroides) cellulosolvens ATCC 35603.</title>
        <authorList>
            <person name="Dassa B."/>
            <person name="Utturkar S.M."/>
            <person name="Klingeman D.M."/>
            <person name="Hurt R.A."/>
            <person name="Keller M."/>
            <person name="Xu J."/>
            <person name="Reddy Y.H.K."/>
            <person name="Borovok I."/>
            <person name="Grinberg I.R."/>
            <person name="Lamed R."/>
            <person name="Zhivin O."/>
            <person name="Bayer E.A."/>
            <person name="Brown S.D."/>
        </authorList>
    </citation>
    <scope>NUCLEOTIDE SEQUENCE [LARGE SCALE GENOMIC DNA]</scope>
    <source>
        <strain evidence="17">DSM 2933</strain>
    </source>
</reference>
<dbReference type="Gene3D" id="3.40.50.11180">
    <property type="match status" value="1"/>
</dbReference>
<evidence type="ECO:0000256" key="8">
    <source>
        <dbReference type="ARBA" id="ARBA00023125"/>
    </source>
</evidence>
<dbReference type="GO" id="GO:0005524">
    <property type="term" value="F:ATP binding"/>
    <property type="evidence" value="ECO:0007669"/>
    <property type="project" value="UniProtKB-UniRule"/>
</dbReference>
<keyword evidence="8 13" id="KW-0238">DNA-binding</keyword>
<dbReference type="EC" id="3.6.4.-" evidence="13"/>
<dbReference type="SMART" id="SM00490">
    <property type="entry name" value="HELICc"/>
    <property type="match status" value="1"/>
</dbReference>
<dbReference type="GO" id="GO:0005737">
    <property type="term" value="C:cytoplasm"/>
    <property type="evidence" value="ECO:0007669"/>
    <property type="project" value="UniProtKB-SubCell"/>
</dbReference>
<comment type="similarity">
    <text evidence="11 13">In the C-terminal section; belongs to the helicase family. RecG subfamily.</text>
</comment>